<dbReference type="EMBL" id="VSSQ01002069">
    <property type="protein sequence ID" value="MPM13110.1"/>
    <property type="molecule type" value="Genomic_DNA"/>
</dbReference>
<accession>A0A644XA97</accession>
<protein>
    <submittedName>
        <fullName evidence="1">Uncharacterized protein</fullName>
    </submittedName>
</protein>
<evidence type="ECO:0000313" key="1">
    <source>
        <dbReference type="EMBL" id="MPM13110.1"/>
    </source>
</evidence>
<proteinExistence type="predicted"/>
<sequence length="95" mass="10701">MERIFANAEEKFLKKVELFAKADTDILTYDSAATNQVPYEGLLELLKKDLVVVNVNGVYQHPVSFKINGQAIEVYCLDMATTPTKKTYKSKNKVA</sequence>
<name>A0A644XA97_9ZZZZ</name>
<gene>
    <name evidence="1" type="ORF">SDC9_59465</name>
</gene>
<organism evidence="1">
    <name type="scientific">bioreactor metagenome</name>
    <dbReference type="NCBI Taxonomy" id="1076179"/>
    <lineage>
        <taxon>unclassified sequences</taxon>
        <taxon>metagenomes</taxon>
        <taxon>ecological metagenomes</taxon>
    </lineage>
</organism>
<dbReference type="AlphaFoldDB" id="A0A644XA97"/>
<reference evidence="1" key="1">
    <citation type="submission" date="2019-08" db="EMBL/GenBank/DDBJ databases">
        <authorList>
            <person name="Kucharzyk K."/>
            <person name="Murdoch R.W."/>
            <person name="Higgins S."/>
            <person name="Loffler F."/>
        </authorList>
    </citation>
    <scope>NUCLEOTIDE SEQUENCE</scope>
</reference>
<comment type="caution">
    <text evidence="1">The sequence shown here is derived from an EMBL/GenBank/DDBJ whole genome shotgun (WGS) entry which is preliminary data.</text>
</comment>